<proteinExistence type="inferred from homology"/>
<keyword evidence="2 8" id="KW-0813">Transport</keyword>
<dbReference type="Gene3D" id="1.10.3720.10">
    <property type="entry name" value="MetI-like"/>
    <property type="match status" value="2"/>
</dbReference>
<evidence type="ECO:0000256" key="5">
    <source>
        <dbReference type="ARBA" id="ARBA00022692"/>
    </source>
</evidence>
<feature type="transmembrane region" description="Helical" evidence="8">
    <location>
        <begin position="490"/>
        <end position="510"/>
    </location>
</feature>
<dbReference type="GO" id="GO:0005886">
    <property type="term" value="C:plasma membrane"/>
    <property type="evidence" value="ECO:0007669"/>
    <property type="project" value="UniProtKB-SubCell"/>
</dbReference>
<feature type="domain" description="ABC transmembrane type-1" evidence="9">
    <location>
        <begin position="318"/>
        <end position="508"/>
    </location>
</feature>
<feature type="transmembrane region" description="Helical" evidence="8">
    <location>
        <begin position="225"/>
        <end position="247"/>
    </location>
</feature>
<evidence type="ECO:0000256" key="7">
    <source>
        <dbReference type="ARBA" id="ARBA00023136"/>
    </source>
</evidence>
<comment type="subcellular location">
    <subcellularLocation>
        <location evidence="1">Cell inner membrane</location>
        <topology evidence="1">Multi-pass membrane protein</topology>
    </subcellularLocation>
    <subcellularLocation>
        <location evidence="8">Cell membrane</location>
        <topology evidence="8">Multi-pass membrane protein</topology>
    </subcellularLocation>
</comment>
<feature type="transmembrane region" description="Helical" evidence="8">
    <location>
        <begin position="356"/>
        <end position="378"/>
    </location>
</feature>
<feature type="transmembrane region" description="Helical" evidence="8">
    <location>
        <begin position="64"/>
        <end position="89"/>
    </location>
</feature>
<protein>
    <submittedName>
        <fullName evidence="10">Iron(III) transport system permease protein</fullName>
    </submittedName>
</protein>
<keyword evidence="3" id="KW-1003">Cell membrane</keyword>
<evidence type="ECO:0000256" key="4">
    <source>
        <dbReference type="ARBA" id="ARBA00022519"/>
    </source>
</evidence>
<gene>
    <name evidence="10" type="ORF">FB472_1112</name>
</gene>
<evidence type="ECO:0000313" key="11">
    <source>
        <dbReference type="Proteomes" id="UP000316560"/>
    </source>
</evidence>
<name>A0A8H2K7P6_9MICO</name>
<keyword evidence="7 8" id="KW-0472">Membrane</keyword>
<accession>A0A8H2K7P6</accession>
<dbReference type="PANTHER" id="PTHR43357:SF3">
    <property type="entry name" value="FE(3+)-TRANSPORT SYSTEM PERMEASE PROTEIN FBPB 2"/>
    <property type="match status" value="1"/>
</dbReference>
<evidence type="ECO:0000313" key="10">
    <source>
        <dbReference type="EMBL" id="TQO19547.1"/>
    </source>
</evidence>
<dbReference type="Pfam" id="PF00528">
    <property type="entry name" value="BPD_transp_1"/>
    <property type="match status" value="2"/>
</dbReference>
<feature type="transmembrane region" description="Helical" evidence="8">
    <location>
        <begin position="384"/>
        <end position="405"/>
    </location>
</feature>
<comment type="caution">
    <text evidence="10">The sequence shown here is derived from an EMBL/GenBank/DDBJ whole genome shotgun (WGS) entry which is preliminary data.</text>
</comment>
<evidence type="ECO:0000256" key="2">
    <source>
        <dbReference type="ARBA" id="ARBA00022448"/>
    </source>
</evidence>
<feature type="transmembrane region" description="Helical" evidence="8">
    <location>
        <begin position="185"/>
        <end position="205"/>
    </location>
</feature>
<evidence type="ECO:0000256" key="6">
    <source>
        <dbReference type="ARBA" id="ARBA00022989"/>
    </source>
</evidence>
<organism evidence="10 11">
    <name type="scientific">Rhodoglobus vestalii</name>
    <dbReference type="NCBI Taxonomy" id="193384"/>
    <lineage>
        <taxon>Bacteria</taxon>
        <taxon>Bacillati</taxon>
        <taxon>Actinomycetota</taxon>
        <taxon>Actinomycetes</taxon>
        <taxon>Micrococcales</taxon>
        <taxon>Microbacteriaceae</taxon>
        <taxon>Rhodoglobus</taxon>
    </lineage>
</organism>
<reference evidence="10 11" key="1">
    <citation type="submission" date="2019-06" db="EMBL/GenBank/DDBJ databases">
        <title>Sequencing the genomes of 1000 actinobacteria strains.</title>
        <authorList>
            <person name="Klenk H.-P."/>
        </authorList>
    </citation>
    <scope>NUCLEOTIDE SEQUENCE [LARGE SCALE GENOMIC DNA]</scope>
    <source>
        <strain evidence="10 11">DSM 21947</strain>
    </source>
</reference>
<evidence type="ECO:0000259" key="9">
    <source>
        <dbReference type="PROSITE" id="PS50928"/>
    </source>
</evidence>
<dbReference type="InterPro" id="IPR035906">
    <property type="entry name" value="MetI-like_sf"/>
</dbReference>
<evidence type="ECO:0000256" key="1">
    <source>
        <dbReference type="ARBA" id="ARBA00004429"/>
    </source>
</evidence>
<feature type="transmembrane region" description="Helical" evidence="8">
    <location>
        <begin position="279"/>
        <end position="304"/>
    </location>
</feature>
<keyword evidence="5 8" id="KW-0812">Transmembrane</keyword>
<feature type="transmembrane region" description="Helical" evidence="8">
    <location>
        <begin position="21"/>
        <end position="41"/>
    </location>
</feature>
<dbReference type="CDD" id="cd06261">
    <property type="entry name" value="TM_PBP2"/>
    <property type="match status" value="2"/>
</dbReference>
<dbReference type="InterPro" id="IPR000515">
    <property type="entry name" value="MetI-like"/>
</dbReference>
<feature type="transmembrane region" description="Helical" evidence="8">
    <location>
        <begin position="438"/>
        <end position="457"/>
    </location>
</feature>
<dbReference type="Proteomes" id="UP000316560">
    <property type="component" value="Unassembled WGS sequence"/>
</dbReference>
<dbReference type="EMBL" id="VFRA01000001">
    <property type="protein sequence ID" value="TQO19547.1"/>
    <property type="molecule type" value="Genomic_DNA"/>
</dbReference>
<feature type="transmembrane region" description="Helical" evidence="8">
    <location>
        <begin position="101"/>
        <end position="121"/>
    </location>
</feature>
<dbReference type="RefSeq" id="WP_246078096.1">
    <property type="nucleotide sequence ID" value="NZ_VFRA01000001.1"/>
</dbReference>
<keyword evidence="4" id="KW-0997">Cell inner membrane</keyword>
<dbReference type="AlphaFoldDB" id="A0A8H2K7P6"/>
<evidence type="ECO:0000256" key="8">
    <source>
        <dbReference type="RuleBase" id="RU363032"/>
    </source>
</evidence>
<keyword evidence="11" id="KW-1185">Reference proteome</keyword>
<feature type="transmembrane region" description="Helical" evidence="8">
    <location>
        <begin position="324"/>
        <end position="344"/>
    </location>
</feature>
<feature type="transmembrane region" description="Helical" evidence="8">
    <location>
        <begin position="127"/>
        <end position="147"/>
    </location>
</feature>
<sequence length="517" mass="53345">MTRTSRATRASTTTTTPPSPGLLVVVVVLAIGMLIPVGYVIEATARIGLDELGALLLRPRVGELLTNTVLIVLLAVPLTIVLGVGSAWLVERTDLPGRRFFAVLCVAPLAIPSFVSSYGWASIVPSIQGLGGGLLVATLAYYPLVYLPALATLRGLNPSLEESARSLGLTEGAILLRVVIPQLRLAILGGGLIVALHLLAEYGAFAFIRFDTFTTAIVVAYQSTFAGPSAASLGIVLALLSIIVLAIEATARGRARYAYVGSSSATQAQPIALGRFTPVAILSVTALGALATVVPMASVIRWSFAAKPDMLDGLWRALVDTSLLSLSGAVGAVLVALPIAWLATRHPSRLSKTLEGGYSIASSLPAIIVALALVTVTLNVAPAIYQTAATVTAAYVIIFLPRALVTLRAGLAQVPESLEEAARALGTPPLLARLRVTLPLLLPAIAAAGALVALGAANELTATLLLAPTGTRTLATQFWSAASSIDYPGAAPYAITLVLLSIPAVALLFAQTGSKAR</sequence>
<evidence type="ECO:0000256" key="3">
    <source>
        <dbReference type="ARBA" id="ARBA00022475"/>
    </source>
</evidence>
<dbReference type="GO" id="GO:0055085">
    <property type="term" value="P:transmembrane transport"/>
    <property type="evidence" value="ECO:0007669"/>
    <property type="project" value="InterPro"/>
</dbReference>
<dbReference type="SUPFAM" id="SSF161098">
    <property type="entry name" value="MetI-like"/>
    <property type="match status" value="2"/>
</dbReference>
<dbReference type="PANTHER" id="PTHR43357">
    <property type="entry name" value="INNER MEMBRANE ABC TRANSPORTER PERMEASE PROTEIN YDCV"/>
    <property type="match status" value="1"/>
</dbReference>
<feature type="domain" description="ABC transmembrane type-1" evidence="9">
    <location>
        <begin position="65"/>
        <end position="248"/>
    </location>
</feature>
<comment type="similarity">
    <text evidence="8">Belongs to the binding-protein-dependent transport system permease family.</text>
</comment>
<keyword evidence="6 8" id="KW-1133">Transmembrane helix</keyword>
<dbReference type="PROSITE" id="PS50928">
    <property type="entry name" value="ABC_TM1"/>
    <property type="match status" value="2"/>
</dbReference>